<dbReference type="RefSeq" id="WP_072984604.1">
    <property type="nucleotide sequence ID" value="NZ_FQZB01000003.1"/>
</dbReference>
<dbReference type="PANTHER" id="PTHR46718">
    <property type="entry name" value="ASPARTATE-SEMIALDEHYDE DEHYDROGENASE"/>
    <property type="match status" value="1"/>
</dbReference>
<keyword evidence="3" id="KW-0560">Oxidoreductase</keyword>
<dbReference type="InterPro" id="IPR051823">
    <property type="entry name" value="ASADH-related"/>
</dbReference>
<dbReference type="InterPro" id="IPR005676">
    <property type="entry name" value="Asp_semi-ald_DH_pep-lack"/>
</dbReference>
<dbReference type="EMBL" id="FQZB01000003">
    <property type="protein sequence ID" value="SHI46647.1"/>
    <property type="molecule type" value="Genomic_DNA"/>
</dbReference>
<dbReference type="Proteomes" id="UP000184310">
    <property type="component" value="Unassembled WGS sequence"/>
</dbReference>
<dbReference type="SUPFAM" id="SSF55347">
    <property type="entry name" value="Glyceraldehyde-3-phosphate dehydrogenase-like, C-terminal domain"/>
    <property type="match status" value="1"/>
</dbReference>
<dbReference type="STRING" id="1121302.SAMN02745163_00320"/>
<dbReference type="PIRSF" id="PIRSF000148">
    <property type="entry name" value="ASA_dh"/>
    <property type="match status" value="1"/>
</dbReference>
<dbReference type="InterPro" id="IPR036291">
    <property type="entry name" value="NAD(P)-bd_dom_sf"/>
</dbReference>
<dbReference type="AlphaFoldDB" id="A0A1M6BD88"/>
<comment type="similarity">
    <text evidence="1">Belongs to the aspartate-semialdehyde dehydrogenase family.</text>
</comment>
<feature type="active site" description="Proton acceptor" evidence="4">
    <location>
        <position position="251"/>
    </location>
</feature>
<evidence type="ECO:0000313" key="6">
    <source>
        <dbReference type="EMBL" id="SHI46647.1"/>
    </source>
</evidence>
<organism evidence="6 7">
    <name type="scientific">Clostridium cavendishii DSM 21758</name>
    <dbReference type="NCBI Taxonomy" id="1121302"/>
    <lineage>
        <taxon>Bacteria</taxon>
        <taxon>Bacillati</taxon>
        <taxon>Bacillota</taxon>
        <taxon>Clostridia</taxon>
        <taxon>Eubacteriales</taxon>
        <taxon>Clostridiaceae</taxon>
        <taxon>Clostridium</taxon>
    </lineage>
</organism>
<dbReference type="Gene3D" id="3.30.360.10">
    <property type="entry name" value="Dihydrodipicolinate Reductase, domain 2"/>
    <property type="match status" value="1"/>
</dbReference>
<feature type="active site" description="Acyl-thioester intermediate" evidence="4">
    <location>
        <position position="158"/>
    </location>
</feature>
<proteinExistence type="inferred from homology"/>
<dbReference type="InterPro" id="IPR000534">
    <property type="entry name" value="Semialdehyde_DH_NAD-bd"/>
</dbReference>
<gene>
    <name evidence="6" type="ORF">SAMN02745163_00320</name>
</gene>
<dbReference type="GO" id="GO:0051287">
    <property type="term" value="F:NAD binding"/>
    <property type="evidence" value="ECO:0007669"/>
    <property type="project" value="InterPro"/>
</dbReference>
<dbReference type="SUPFAM" id="SSF51735">
    <property type="entry name" value="NAD(P)-binding Rossmann-fold domains"/>
    <property type="match status" value="1"/>
</dbReference>
<dbReference type="CDD" id="cd02315">
    <property type="entry name" value="ScASADH_like_N"/>
    <property type="match status" value="1"/>
</dbReference>
<dbReference type="InterPro" id="IPR012280">
    <property type="entry name" value="Semialdhyde_DH_dimer_dom"/>
</dbReference>
<dbReference type="Pfam" id="PF02774">
    <property type="entry name" value="Semialdhyde_dhC"/>
    <property type="match status" value="1"/>
</dbReference>
<dbReference type="CDD" id="cd18130">
    <property type="entry name" value="ASADH_C_arch_fung_like"/>
    <property type="match status" value="1"/>
</dbReference>
<evidence type="ECO:0000256" key="4">
    <source>
        <dbReference type="PIRSR" id="PIRSR000148-1"/>
    </source>
</evidence>
<dbReference type="GO" id="GO:0050661">
    <property type="term" value="F:NADP binding"/>
    <property type="evidence" value="ECO:0007669"/>
    <property type="project" value="InterPro"/>
</dbReference>
<sequence length="359" mass="40075">MNKKLRVGVLGATGFVGQRLITLLNNHPFFEVTVLGASPRSAGKTYKNILESTWKLDTPMPEYAKDMIIKDINSINEIKGLVDFVFCAVNMPKEDIKKIEEAYAKAEVPVVSNNSAHRMTKDVPVIIPEINNNHLKAIEAQKKRLNTTKGFIVAKPNCSIQSYVPALTPLMQFKPTKVLVSTYQAISGSGKTPKEWPEMNDNVIPFIGGEEEKSEQEPLKVWGNVDETGITLAEYPVISAQCIRVPVSDGHLATVAVSFENKPTKEEIISLWKNYKGRPQELELPLAPKQFLTYFEDETRPQTRIDREIEKGMGITIGRLREDNIFDYKFVCLSHNTLRGAAGGALLTAELLYAEGLLK</sequence>
<name>A0A1M6BD88_9CLOT</name>
<evidence type="ECO:0000256" key="1">
    <source>
        <dbReference type="ARBA" id="ARBA00010584"/>
    </source>
</evidence>
<evidence type="ECO:0000256" key="2">
    <source>
        <dbReference type="ARBA" id="ARBA00022857"/>
    </source>
</evidence>
<keyword evidence="7" id="KW-1185">Reference proteome</keyword>
<dbReference type="GO" id="GO:0004073">
    <property type="term" value="F:aspartate-semialdehyde dehydrogenase activity"/>
    <property type="evidence" value="ECO:0007669"/>
    <property type="project" value="TreeGrafter"/>
</dbReference>
<dbReference type="Gene3D" id="3.40.50.720">
    <property type="entry name" value="NAD(P)-binding Rossmann-like Domain"/>
    <property type="match status" value="1"/>
</dbReference>
<dbReference type="GO" id="GO:0009086">
    <property type="term" value="P:methionine biosynthetic process"/>
    <property type="evidence" value="ECO:0007669"/>
    <property type="project" value="UniProtKB-ARBA"/>
</dbReference>
<accession>A0A1M6BD88</accession>
<dbReference type="Pfam" id="PF01118">
    <property type="entry name" value="Semialdhyde_dh"/>
    <property type="match status" value="1"/>
</dbReference>
<dbReference type="GO" id="GO:0009088">
    <property type="term" value="P:threonine biosynthetic process"/>
    <property type="evidence" value="ECO:0007669"/>
    <property type="project" value="TreeGrafter"/>
</dbReference>
<protein>
    <submittedName>
        <fullName evidence="6">Aspartate-semialdehyde dehydrogenase</fullName>
    </submittedName>
</protein>
<evidence type="ECO:0000259" key="5">
    <source>
        <dbReference type="SMART" id="SM00859"/>
    </source>
</evidence>
<dbReference type="SMART" id="SM00859">
    <property type="entry name" value="Semialdhyde_dh"/>
    <property type="match status" value="1"/>
</dbReference>
<reference evidence="6 7" key="1">
    <citation type="submission" date="2016-11" db="EMBL/GenBank/DDBJ databases">
        <authorList>
            <person name="Jaros S."/>
            <person name="Januszkiewicz K."/>
            <person name="Wedrychowicz H."/>
        </authorList>
    </citation>
    <scope>NUCLEOTIDE SEQUENCE [LARGE SCALE GENOMIC DNA]</scope>
    <source>
        <strain evidence="6 7">DSM 21758</strain>
    </source>
</reference>
<dbReference type="GO" id="GO:0046983">
    <property type="term" value="F:protein dimerization activity"/>
    <property type="evidence" value="ECO:0007669"/>
    <property type="project" value="InterPro"/>
</dbReference>
<dbReference type="NCBIfam" id="NF006416">
    <property type="entry name" value="PRK08664.1"/>
    <property type="match status" value="1"/>
</dbReference>
<keyword evidence="2" id="KW-0521">NADP</keyword>
<evidence type="ECO:0000256" key="3">
    <source>
        <dbReference type="ARBA" id="ARBA00023002"/>
    </source>
</evidence>
<feature type="domain" description="Semialdehyde dehydrogenase NAD-binding" evidence="5">
    <location>
        <begin position="6"/>
        <end position="138"/>
    </location>
</feature>
<dbReference type="NCBIfam" id="TIGR00978">
    <property type="entry name" value="asd_EA"/>
    <property type="match status" value="1"/>
</dbReference>
<dbReference type="OrthoDB" id="9805684at2"/>
<evidence type="ECO:0000313" key="7">
    <source>
        <dbReference type="Proteomes" id="UP000184310"/>
    </source>
</evidence>
<dbReference type="PANTHER" id="PTHR46718:SF1">
    <property type="entry name" value="ASPARTATE-SEMIALDEHYDE DEHYDROGENASE"/>
    <property type="match status" value="1"/>
</dbReference>